<reference evidence="2 3" key="1">
    <citation type="journal article" date="2004" name="Syst. Appl. Microbiol.">
        <title>Cryptoendolithic actinomycetes from antarctic sandstone rock samples: Micromonospora endolithica sp. nov. and two isolates related to Micromonospora coerulea Jensen 1932.</title>
        <authorList>
            <person name="Hirsch P."/>
            <person name="Mevs U."/>
            <person name="Kroppenstedt R.M."/>
            <person name="Schumann P."/>
            <person name="Stackebrandt E."/>
        </authorList>
    </citation>
    <scope>NUCLEOTIDE SEQUENCE [LARGE SCALE GENOMIC DNA]</scope>
    <source>
        <strain evidence="2 3">JCM 12677</strain>
    </source>
</reference>
<feature type="transmembrane region" description="Helical" evidence="1">
    <location>
        <begin position="67"/>
        <end position="88"/>
    </location>
</feature>
<dbReference type="Proteomes" id="UP000281726">
    <property type="component" value="Unassembled WGS sequence"/>
</dbReference>
<evidence type="ECO:0000313" key="2">
    <source>
        <dbReference type="EMBL" id="RKN38230.1"/>
    </source>
</evidence>
<comment type="caution">
    <text evidence="2">The sequence shown here is derived from an EMBL/GenBank/DDBJ whole genome shotgun (WGS) entry which is preliminary data.</text>
</comment>
<dbReference type="RefSeq" id="WP_120733119.1">
    <property type="nucleotide sequence ID" value="NZ_RBAK01000022.1"/>
</dbReference>
<dbReference type="AlphaFoldDB" id="A0A3A9YQJ6"/>
<evidence type="ECO:0008006" key="4">
    <source>
        <dbReference type="Google" id="ProtNLM"/>
    </source>
</evidence>
<feature type="transmembrane region" description="Helical" evidence="1">
    <location>
        <begin position="156"/>
        <end position="183"/>
    </location>
</feature>
<sequence>MIGTFTATWIKLTRPLLLLAATGATIGFAVMVTVGTFLTAARPGGSRLSDPPMLLATMGGATVPGDLISRMVMVLGALTLTVCAAHVAGEYRTGTLSIQLVRQPQRGTWLAGTSLALATLVVALALVAATAVLATAHLAAARYSVDTAAWRQTRGWASVASSTGLMTLALLGFAVLGTALALVLRSAIAAIGSGLVYGLVEGLIAAVFPATSGILPGQLLSAVAFGGTDTTTTATAALWAAAVTAAAAAAATVVFLRRDVTE</sequence>
<gene>
    <name evidence="2" type="ORF">D7223_31290</name>
</gene>
<name>A0A3A9YQJ6_9ACTN</name>
<organism evidence="2 3">
    <name type="scientific">Micromonospora endolithica</name>
    <dbReference type="NCBI Taxonomy" id="230091"/>
    <lineage>
        <taxon>Bacteria</taxon>
        <taxon>Bacillati</taxon>
        <taxon>Actinomycetota</taxon>
        <taxon>Actinomycetes</taxon>
        <taxon>Micromonosporales</taxon>
        <taxon>Micromonosporaceae</taxon>
        <taxon>Micromonospora</taxon>
    </lineage>
</organism>
<keyword evidence="3" id="KW-1185">Reference proteome</keyword>
<accession>A0A3A9YQJ6</accession>
<feature type="transmembrane region" description="Helical" evidence="1">
    <location>
        <begin position="195"/>
        <end position="216"/>
    </location>
</feature>
<keyword evidence="1" id="KW-0472">Membrane</keyword>
<keyword evidence="1" id="KW-0812">Transmembrane</keyword>
<feature type="transmembrane region" description="Helical" evidence="1">
    <location>
        <begin position="236"/>
        <end position="256"/>
    </location>
</feature>
<protein>
    <recommendedName>
        <fullName evidence="4">ABC transporter permease</fullName>
    </recommendedName>
</protein>
<keyword evidence="1" id="KW-1133">Transmembrane helix</keyword>
<proteinExistence type="predicted"/>
<dbReference type="EMBL" id="RBAK01000022">
    <property type="protein sequence ID" value="RKN38230.1"/>
    <property type="molecule type" value="Genomic_DNA"/>
</dbReference>
<feature type="transmembrane region" description="Helical" evidence="1">
    <location>
        <begin position="109"/>
        <end position="136"/>
    </location>
</feature>
<evidence type="ECO:0000256" key="1">
    <source>
        <dbReference type="SAM" id="Phobius"/>
    </source>
</evidence>
<evidence type="ECO:0000313" key="3">
    <source>
        <dbReference type="Proteomes" id="UP000281726"/>
    </source>
</evidence>
<feature type="transmembrane region" description="Helical" evidence="1">
    <location>
        <begin position="16"/>
        <end position="41"/>
    </location>
</feature>